<evidence type="ECO:0000313" key="1">
    <source>
        <dbReference type="EMBL" id="HEC05402.1"/>
    </source>
</evidence>
<protein>
    <submittedName>
        <fullName evidence="1">Uncharacterized protein</fullName>
    </submittedName>
</protein>
<name>A0A831W9D1_9GAMM</name>
<proteinExistence type="predicted"/>
<reference evidence="1" key="1">
    <citation type="journal article" date="2020" name="mSystems">
        <title>Genome- and Community-Level Interaction Insights into Carbon Utilization and Element Cycling Functions of Hydrothermarchaeota in Hydrothermal Sediment.</title>
        <authorList>
            <person name="Zhou Z."/>
            <person name="Liu Y."/>
            <person name="Xu W."/>
            <person name="Pan J."/>
            <person name="Luo Z.H."/>
            <person name="Li M."/>
        </authorList>
    </citation>
    <scope>NUCLEOTIDE SEQUENCE [LARGE SCALE GENOMIC DNA]</scope>
    <source>
        <strain evidence="1">HyVt-458</strain>
    </source>
</reference>
<organism evidence="1">
    <name type="scientific">Thiolapillus brandeum</name>
    <dbReference type="NCBI Taxonomy" id="1076588"/>
    <lineage>
        <taxon>Bacteria</taxon>
        <taxon>Pseudomonadati</taxon>
        <taxon>Pseudomonadota</taxon>
        <taxon>Gammaproteobacteria</taxon>
        <taxon>Chromatiales</taxon>
        <taxon>Sedimenticolaceae</taxon>
        <taxon>Thiolapillus</taxon>
    </lineage>
</organism>
<dbReference type="Proteomes" id="UP000886339">
    <property type="component" value="Unassembled WGS sequence"/>
</dbReference>
<gene>
    <name evidence="1" type="ORF">ENJ12_00990</name>
</gene>
<accession>A0A831W9D1</accession>
<comment type="caution">
    <text evidence="1">The sequence shown here is derived from an EMBL/GenBank/DDBJ whole genome shotgun (WGS) entry which is preliminary data.</text>
</comment>
<dbReference type="AlphaFoldDB" id="A0A831W9D1"/>
<sequence>MGVLRTLYWLLALTLMAQLSGCLLNRVYAFKEQFCDYQSNFTFVVDDGVSMYMHHPVLRDADVIWLLGASPTFRTEGTETLEMVYVVEKDIGENAAEYAIPLHLVFQQKNGQMLLRAGIIDKNLSAMITPGLIRETVAHACTAQTRMVSRSVHFDLHDLDPDDIPTPQEIVAALGPPNGEATRGMLYRFRLRGAGPEVEKSFARIWLDSTGKKVERVQFRYLIYQLDADFVSGEGSIRIFL</sequence>
<dbReference type="EMBL" id="DRLF01000037">
    <property type="protein sequence ID" value="HEC05402.1"/>
    <property type="molecule type" value="Genomic_DNA"/>
</dbReference>